<protein>
    <submittedName>
        <fullName evidence="1">Uncharacterized protein</fullName>
    </submittedName>
</protein>
<keyword evidence="2" id="KW-1185">Reference proteome</keyword>
<comment type="caution">
    <text evidence="1">The sequence shown here is derived from an EMBL/GenBank/DDBJ whole genome shotgun (WGS) entry which is preliminary data.</text>
</comment>
<reference evidence="1" key="2">
    <citation type="submission" date="2020-09" db="EMBL/GenBank/DDBJ databases">
        <authorList>
            <person name="Sun Q."/>
            <person name="Ohkuma M."/>
        </authorList>
    </citation>
    <scope>NUCLEOTIDE SEQUENCE</scope>
    <source>
        <strain evidence="1">JCM 3086</strain>
    </source>
</reference>
<gene>
    <name evidence="1" type="ORF">GCM10010121_001280</name>
</gene>
<proteinExistence type="predicted"/>
<dbReference type="EMBL" id="BMQA01000001">
    <property type="protein sequence ID" value="GGI94655.1"/>
    <property type="molecule type" value="Genomic_DNA"/>
</dbReference>
<sequence>MATAGTDRTDMADDTSVVTRCGRTIKVRCMHLVSPDHPITRVTLDVSQVRGGVPGTWAALTPDEARRLARLLLDQVGLAEQGRRP</sequence>
<organism evidence="1 2">
    <name type="scientific">Streptomyces brasiliensis</name>
    <dbReference type="NCBI Taxonomy" id="1954"/>
    <lineage>
        <taxon>Bacteria</taxon>
        <taxon>Bacillati</taxon>
        <taxon>Actinomycetota</taxon>
        <taxon>Actinomycetes</taxon>
        <taxon>Kitasatosporales</taxon>
        <taxon>Streptomycetaceae</taxon>
        <taxon>Streptomyces</taxon>
    </lineage>
</organism>
<dbReference type="Proteomes" id="UP000657574">
    <property type="component" value="Unassembled WGS sequence"/>
</dbReference>
<dbReference type="RefSeq" id="WP_189308956.1">
    <property type="nucleotide sequence ID" value="NZ_BMQA01000001.1"/>
</dbReference>
<name>A0A917NE97_9ACTN</name>
<evidence type="ECO:0000313" key="2">
    <source>
        <dbReference type="Proteomes" id="UP000657574"/>
    </source>
</evidence>
<evidence type="ECO:0000313" key="1">
    <source>
        <dbReference type="EMBL" id="GGI94655.1"/>
    </source>
</evidence>
<accession>A0A917NE97</accession>
<dbReference type="AlphaFoldDB" id="A0A917NE97"/>
<reference evidence="1" key="1">
    <citation type="journal article" date="2014" name="Int. J. Syst. Evol. Microbiol.">
        <title>Complete genome sequence of Corynebacterium casei LMG S-19264T (=DSM 44701T), isolated from a smear-ripened cheese.</title>
        <authorList>
            <consortium name="US DOE Joint Genome Institute (JGI-PGF)"/>
            <person name="Walter F."/>
            <person name="Albersmeier A."/>
            <person name="Kalinowski J."/>
            <person name="Ruckert C."/>
        </authorList>
    </citation>
    <scope>NUCLEOTIDE SEQUENCE</scope>
    <source>
        <strain evidence="1">JCM 3086</strain>
    </source>
</reference>